<dbReference type="OrthoDB" id="6191536at2"/>
<dbReference type="RefSeq" id="WP_135588997.1">
    <property type="nucleotide sequence ID" value="NZ_RQEP01000018.1"/>
</dbReference>
<dbReference type="AlphaFoldDB" id="A0A4R9FQX9"/>
<protein>
    <submittedName>
        <fullName evidence="2">Alpha/beta hydrolase</fullName>
    </submittedName>
</protein>
<dbReference type="InterPro" id="IPR050471">
    <property type="entry name" value="AB_hydrolase"/>
</dbReference>
<dbReference type="SUPFAM" id="SSF53474">
    <property type="entry name" value="alpha/beta-Hydrolases"/>
    <property type="match status" value="1"/>
</dbReference>
<accession>A0A4R9FQX9</accession>
<dbReference type="PANTHER" id="PTHR43433:SF5">
    <property type="entry name" value="AB HYDROLASE-1 DOMAIN-CONTAINING PROTEIN"/>
    <property type="match status" value="1"/>
</dbReference>
<organism evidence="2 3">
    <name type="scientific">Leptospira semungkisensis</name>
    <dbReference type="NCBI Taxonomy" id="2484985"/>
    <lineage>
        <taxon>Bacteria</taxon>
        <taxon>Pseudomonadati</taxon>
        <taxon>Spirochaetota</taxon>
        <taxon>Spirochaetia</taxon>
        <taxon>Leptospirales</taxon>
        <taxon>Leptospiraceae</taxon>
        <taxon>Leptospira</taxon>
    </lineage>
</organism>
<name>A0A4R9FQX9_9LEPT</name>
<evidence type="ECO:0000259" key="1">
    <source>
        <dbReference type="Pfam" id="PF00561"/>
    </source>
</evidence>
<dbReference type="GO" id="GO:0004806">
    <property type="term" value="F:triacylglycerol lipase activity"/>
    <property type="evidence" value="ECO:0007669"/>
    <property type="project" value="TreeGrafter"/>
</dbReference>
<reference evidence="2" key="1">
    <citation type="journal article" date="2019" name="PLoS Negl. Trop. Dis.">
        <title>Revisiting the worldwide diversity of Leptospira species in the environment.</title>
        <authorList>
            <person name="Vincent A.T."/>
            <person name="Schiettekatte O."/>
            <person name="Bourhy P."/>
            <person name="Veyrier F.J."/>
            <person name="Picardeau M."/>
        </authorList>
    </citation>
    <scope>NUCLEOTIDE SEQUENCE [LARGE SCALE GENOMIC DNA]</scope>
    <source>
        <strain evidence="2">SSS9</strain>
    </source>
</reference>
<dbReference type="GO" id="GO:0046503">
    <property type="term" value="P:glycerolipid catabolic process"/>
    <property type="evidence" value="ECO:0007669"/>
    <property type="project" value="TreeGrafter"/>
</dbReference>
<dbReference type="Proteomes" id="UP000297453">
    <property type="component" value="Unassembled WGS sequence"/>
</dbReference>
<dbReference type="Pfam" id="PF00561">
    <property type="entry name" value="Abhydrolase_1"/>
    <property type="match status" value="1"/>
</dbReference>
<comment type="caution">
    <text evidence="2">The sequence shown here is derived from an EMBL/GenBank/DDBJ whole genome shotgun (WGS) entry which is preliminary data.</text>
</comment>
<feature type="domain" description="AB hydrolase-1" evidence="1">
    <location>
        <begin position="63"/>
        <end position="167"/>
    </location>
</feature>
<evidence type="ECO:0000313" key="3">
    <source>
        <dbReference type="Proteomes" id="UP000297453"/>
    </source>
</evidence>
<keyword evidence="3" id="KW-1185">Reference proteome</keyword>
<keyword evidence="2" id="KW-0378">Hydrolase</keyword>
<dbReference type="InterPro" id="IPR000073">
    <property type="entry name" value="AB_hydrolase_1"/>
</dbReference>
<dbReference type="PANTHER" id="PTHR43433">
    <property type="entry name" value="HYDROLASE, ALPHA/BETA FOLD FAMILY PROTEIN"/>
    <property type="match status" value="1"/>
</dbReference>
<dbReference type="InterPro" id="IPR029058">
    <property type="entry name" value="AB_hydrolase_fold"/>
</dbReference>
<dbReference type="EMBL" id="RQEP01000018">
    <property type="protein sequence ID" value="TGK00974.1"/>
    <property type="molecule type" value="Genomic_DNA"/>
</dbReference>
<sequence length="296" mass="32857">MKTSLYLVITILVCSLVSCMSGSPFTLRENVPSFHSNPKESGYAQINGIQLYYEVHGKNDGIPLVLLNGGGSTIEVSYGKILPIFAMHRKVVALEEQAHGRTSDRNKPVRFETSAEDVVSLLKYLKIEKADIFGFSNGASVALEVAIRHPELVRKLVFGSSITKRSGSPLQFWSIFKKPSFSDMPEPLKEAFLKVNPDPQKLRNMFEKDIDRMANFKDVSDKDVRSVKASTLVILGDQDITRPEHAVEITHLIPKSRLIILPGGHGEYLGEILSSPKASRYPELSASLIEDFLDSP</sequence>
<evidence type="ECO:0000313" key="2">
    <source>
        <dbReference type="EMBL" id="TGK00974.1"/>
    </source>
</evidence>
<dbReference type="PROSITE" id="PS51257">
    <property type="entry name" value="PROKAR_LIPOPROTEIN"/>
    <property type="match status" value="1"/>
</dbReference>
<gene>
    <name evidence="2" type="ORF">EHO59_13730</name>
</gene>
<dbReference type="Gene3D" id="3.40.50.1820">
    <property type="entry name" value="alpha/beta hydrolase"/>
    <property type="match status" value="1"/>
</dbReference>
<proteinExistence type="predicted"/>